<dbReference type="GO" id="GO:0004090">
    <property type="term" value="F:carbonyl reductase (NADPH) activity"/>
    <property type="evidence" value="ECO:0007669"/>
    <property type="project" value="TreeGrafter"/>
</dbReference>
<sequence length="241" mass="25761">MSVTYNFSGKRVLVTGGAKASVIALDLDKDALADLKSTHPSVTTIHADLSDWEKSREAVLALPTGPIHHLVNNAGISEVVEFSKITPKNVDTIFGINYKALINMGQVMAKTLEQGGVTTGGTIVNVSSILDSRVVPGAALYCSTKAAVTMLTKAMAVELAPLKIRVNAVRPTLMATDILPLDNEYRLQVRDGLVNFCMERQLSKRLLTVEETADAILFLSSDAAEMVNGSDILVDGGVYTV</sequence>
<comment type="caution">
    <text evidence="5">The sequence shown here is derived from an EMBL/GenBank/DDBJ whole genome shotgun (WGS) entry which is preliminary data.</text>
</comment>
<evidence type="ECO:0000256" key="2">
    <source>
        <dbReference type="ARBA" id="ARBA00011881"/>
    </source>
</evidence>
<accession>A0A226DYR5</accession>
<evidence type="ECO:0000256" key="3">
    <source>
        <dbReference type="ARBA" id="ARBA00022857"/>
    </source>
</evidence>
<dbReference type="PROSITE" id="PS00061">
    <property type="entry name" value="ADH_SHORT"/>
    <property type="match status" value="1"/>
</dbReference>
<evidence type="ECO:0000313" key="6">
    <source>
        <dbReference type="Proteomes" id="UP000198287"/>
    </source>
</evidence>
<evidence type="ECO:0000256" key="1">
    <source>
        <dbReference type="ARBA" id="ARBA00006484"/>
    </source>
</evidence>
<keyword evidence="4" id="KW-0560">Oxidoreductase</keyword>
<dbReference type="Proteomes" id="UP000198287">
    <property type="component" value="Unassembled WGS sequence"/>
</dbReference>
<dbReference type="PANTHER" id="PTHR44252">
    <property type="entry name" value="D-ERYTHRULOSE REDUCTASE"/>
    <property type="match status" value="1"/>
</dbReference>
<evidence type="ECO:0000313" key="5">
    <source>
        <dbReference type="EMBL" id="OXA50615.1"/>
    </source>
</evidence>
<gene>
    <name evidence="5" type="ORF">Fcan01_14265</name>
</gene>
<proteinExistence type="inferred from homology"/>
<keyword evidence="3" id="KW-0521">NADP</keyword>
<dbReference type="GO" id="GO:0005997">
    <property type="term" value="P:xylulose metabolic process"/>
    <property type="evidence" value="ECO:0007669"/>
    <property type="project" value="TreeGrafter"/>
</dbReference>
<comment type="similarity">
    <text evidence="1">Belongs to the short-chain dehydrogenases/reductases (SDR) family.</text>
</comment>
<dbReference type="InterPro" id="IPR051737">
    <property type="entry name" value="L-xylulose/Carbonyl_redctase"/>
</dbReference>
<dbReference type="InterPro" id="IPR002347">
    <property type="entry name" value="SDR_fam"/>
</dbReference>
<protein>
    <submittedName>
        <fullName evidence="5">Carbonyl reductase [NADPH] 2</fullName>
    </submittedName>
</protein>
<dbReference type="OrthoDB" id="1888931at2759"/>
<dbReference type="SUPFAM" id="SSF51735">
    <property type="entry name" value="NAD(P)-binding Rossmann-fold domains"/>
    <property type="match status" value="1"/>
</dbReference>
<dbReference type="AlphaFoldDB" id="A0A226DYR5"/>
<dbReference type="EMBL" id="LNIX01000008">
    <property type="protein sequence ID" value="OXA50615.1"/>
    <property type="molecule type" value="Genomic_DNA"/>
</dbReference>
<dbReference type="InterPro" id="IPR020904">
    <property type="entry name" value="Sc_DH/Rdtase_CS"/>
</dbReference>
<name>A0A226DYR5_FOLCA</name>
<dbReference type="OMA" id="SIHTERH"/>
<organism evidence="5 6">
    <name type="scientific">Folsomia candida</name>
    <name type="common">Springtail</name>
    <dbReference type="NCBI Taxonomy" id="158441"/>
    <lineage>
        <taxon>Eukaryota</taxon>
        <taxon>Metazoa</taxon>
        <taxon>Ecdysozoa</taxon>
        <taxon>Arthropoda</taxon>
        <taxon>Hexapoda</taxon>
        <taxon>Collembola</taxon>
        <taxon>Entomobryomorpha</taxon>
        <taxon>Isotomoidea</taxon>
        <taxon>Isotomidae</taxon>
        <taxon>Proisotominae</taxon>
        <taxon>Folsomia</taxon>
    </lineage>
</organism>
<dbReference type="Pfam" id="PF13561">
    <property type="entry name" value="adh_short_C2"/>
    <property type="match status" value="1"/>
</dbReference>
<dbReference type="GO" id="GO:0006006">
    <property type="term" value="P:glucose metabolic process"/>
    <property type="evidence" value="ECO:0007669"/>
    <property type="project" value="TreeGrafter"/>
</dbReference>
<keyword evidence="6" id="KW-1185">Reference proteome</keyword>
<dbReference type="PRINTS" id="PR00081">
    <property type="entry name" value="GDHRDH"/>
</dbReference>
<dbReference type="InterPro" id="IPR036291">
    <property type="entry name" value="NAD(P)-bd_dom_sf"/>
</dbReference>
<dbReference type="PANTHER" id="PTHR44252:SF3">
    <property type="entry name" value="D-ERYTHRULOSE REDUCTASE-RELATED"/>
    <property type="match status" value="1"/>
</dbReference>
<dbReference type="PRINTS" id="PR00080">
    <property type="entry name" value="SDRFAMILY"/>
</dbReference>
<dbReference type="STRING" id="158441.A0A226DYR5"/>
<reference evidence="5 6" key="1">
    <citation type="submission" date="2015-12" db="EMBL/GenBank/DDBJ databases">
        <title>The genome of Folsomia candida.</title>
        <authorList>
            <person name="Faddeeva A."/>
            <person name="Derks M.F."/>
            <person name="Anvar Y."/>
            <person name="Smit S."/>
            <person name="Van Straalen N."/>
            <person name="Roelofs D."/>
        </authorList>
    </citation>
    <scope>NUCLEOTIDE SEQUENCE [LARGE SCALE GENOMIC DNA]</scope>
    <source>
        <strain evidence="5 6">VU population</strain>
        <tissue evidence="5">Whole body</tissue>
    </source>
</reference>
<evidence type="ECO:0000256" key="4">
    <source>
        <dbReference type="ARBA" id="ARBA00023002"/>
    </source>
</evidence>
<dbReference type="Gene3D" id="3.40.50.720">
    <property type="entry name" value="NAD(P)-binding Rossmann-like Domain"/>
    <property type="match status" value="1"/>
</dbReference>
<dbReference type="GO" id="GO:0050038">
    <property type="term" value="F:L-xylulose reductase (NADPH) activity"/>
    <property type="evidence" value="ECO:0007669"/>
    <property type="project" value="TreeGrafter"/>
</dbReference>
<comment type="subunit">
    <text evidence="2">Homotetramer.</text>
</comment>